<dbReference type="EMBL" id="BPLR01008866">
    <property type="protein sequence ID" value="GIY27873.1"/>
    <property type="molecule type" value="Genomic_DNA"/>
</dbReference>
<keyword evidence="3" id="KW-1185">Reference proteome</keyword>
<feature type="region of interest" description="Disordered" evidence="1">
    <location>
        <begin position="1"/>
        <end position="42"/>
    </location>
</feature>
<sequence>MGTKTVGKCGEQGRGRTPVHRGPSLSLGAWRRVPPKNAKTSDTKMAAQLNIHGFYKTFDVAVPMSCKLRPRCAKYFLFVLKDSCSPSTGRNRIVSVR</sequence>
<proteinExistence type="predicted"/>
<name>A0AAV4S793_CAEEX</name>
<dbReference type="AlphaFoldDB" id="A0AAV4S793"/>
<reference evidence="2 3" key="1">
    <citation type="submission" date="2021-06" db="EMBL/GenBank/DDBJ databases">
        <title>Caerostris extrusa draft genome.</title>
        <authorList>
            <person name="Kono N."/>
            <person name="Arakawa K."/>
        </authorList>
    </citation>
    <scope>NUCLEOTIDE SEQUENCE [LARGE SCALE GENOMIC DNA]</scope>
</reference>
<protein>
    <submittedName>
        <fullName evidence="2">Uncharacterized protein</fullName>
    </submittedName>
</protein>
<dbReference type="Proteomes" id="UP001054945">
    <property type="component" value="Unassembled WGS sequence"/>
</dbReference>
<evidence type="ECO:0000313" key="2">
    <source>
        <dbReference type="EMBL" id="GIY27873.1"/>
    </source>
</evidence>
<evidence type="ECO:0000313" key="3">
    <source>
        <dbReference type="Proteomes" id="UP001054945"/>
    </source>
</evidence>
<gene>
    <name evidence="2" type="ORF">CEXT_168321</name>
</gene>
<comment type="caution">
    <text evidence="2">The sequence shown here is derived from an EMBL/GenBank/DDBJ whole genome shotgun (WGS) entry which is preliminary data.</text>
</comment>
<organism evidence="2 3">
    <name type="scientific">Caerostris extrusa</name>
    <name type="common">Bark spider</name>
    <name type="synonym">Caerostris bankana</name>
    <dbReference type="NCBI Taxonomy" id="172846"/>
    <lineage>
        <taxon>Eukaryota</taxon>
        <taxon>Metazoa</taxon>
        <taxon>Ecdysozoa</taxon>
        <taxon>Arthropoda</taxon>
        <taxon>Chelicerata</taxon>
        <taxon>Arachnida</taxon>
        <taxon>Araneae</taxon>
        <taxon>Araneomorphae</taxon>
        <taxon>Entelegynae</taxon>
        <taxon>Araneoidea</taxon>
        <taxon>Araneidae</taxon>
        <taxon>Caerostris</taxon>
    </lineage>
</organism>
<evidence type="ECO:0000256" key="1">
    <source>
        <dbReference type="SAM" id="MobiDB-lite"/>
    </source>
</evidence>
<accession>A0AAV4S793</accession>